<dbReference type="EMBL" id="JAHRIO010013114">
    <property type="protein sequence ID" value="MEQ2163013.1"/>
    <property type="molecule type" value="Genomic_DNA"/>
</dbReference>
<dbReference type="PANTHER" id="PTHR15742">
    <property type="entry name" value="GIRDIN"/>
    <property type="match status" value="1"/>
</dbReference>
<evidence type="ECO:0000256" key="4">
    <source>
        <dbReference type="ARBA" id="ARBA00023136"/>
    </source>
</evidence>
<evidence type="ECO:0000259" key="6">
    <source>
        <dbReference type="Pfam" id="PF11365"/>
    </source>
</evidence>
<keyword evidence="2" id="KW-0597">Phosphoprotein</keyword>
<comment type="subcellular location">
    <subcellularLocation>
        <location evidence="1">Membrane</location>
    </subcellularLocation>
</comment>
<keyword evidence="8" id="KW-1185">Reference proteome</keyword>
<organism evidence="7 8">
    <name type="scientific">Goodea atripinnis</name>
    <dbReference type="NCBI Taxonomy" id="208336"/>
    <lineage>
        <taxon>Eukaryota</taxon>
        <taxon>Metazoa</taxon>
        <taxon>Chordata</taxon>
        <taxon>Craniata</taxon>
        <taxon>Vertebrata</taxon>
        <taxon>Euteleostomi</taxon>
        <taxon>Actinopterygii</taxon>
        <taxon>Neopterygii</taxon>
        <taxon>Teleostei</taxon>
        <taxon>Neoteleostei</taxon>
        <taxon>Acanthomorphata</taxon>
        <taxon>Ovalentaria</taxon>
        <taxon>Atherinomorphae</taxon>
        <taxon>Cyprinodontiformes</taxon>
        <taxon>Goodeidae</taxon>
        <taxon>Goodea</taxon>
    </lineage>
</organism>
<evidence type="ECO:0000313" key="8">
    <source>
        <dbReference type="Proteomes" id="UP001476798"/>
    </source>
</evidence>
<reference evidence="7 8" key="1">
    <citation type="submission" date="2021-06" db="EMBL/GenBank/DDBJ databases">
        <authorList>
            <person name="Palmer J.M."/>
        </authorList>
    </citation>
    <scope>NUCLEOTIDE SEQUENCE [LARGE SCALE GENOMIC DNA]</scope>
    <source>
        <strain evidence="7 8">GA_2019</strain>
        <tissue evidence="7">Muscle</tissue>
    </source>
</reference>
<name>A0ABV0MV63_9TELE</name>
<evidence type="ECO:0000256" key="2">
    <source>
        <dbReference type="ARBA" id="ARBA00022553"/>
    </source>
</evidence>
<feature type="domain" description="SOGA coiled-coil" evidence="6">
    <location>
        <begin position="122"/>
        <end position="216"/>
    </location>
</feature>
<dbReference type="InterPro" id="IPR027881">
    <property type="entry name" value="SOGA_CC"/>
</dbReference>
<keyword evidence="4" id="KW-0472">Membrane</keyword>
<evidence type="ECO:0000256" key="3">
    <source>
        <dbReference type="ARBA" id="ARBA00023054"/>
    </source>
</evidence>
<dbReference type="Pfam" id="PF11365">
    <property type="entry name" value="SOGA"/>
    <property type="match status" value="2"/>
</dbReference>
<accession>A0ABV0MV63</accession>
<dbReference type="Proteomes" id="UP001476798">
    <property type="component" value="Unassembled WGS sequence"/>
</dbReference>
<comment type="caution">
    <text evidence="7">The sequence shown here is derived from an EMBL/GenBank/DDBJ whole genome shotgun (WGS) entry which is preliminary data.</text>
</comment>
<proteinExistence type="predicted"/>
<feature type="non-terminal residue" evidence="7">
    <location>
        <position position="1"/>
    </location>
</feature>
<dbReference type="PANTHER" id="PTHR15742:SF1">
    <property type="entry name" value="PROTEIN SOGA1"/>
    <property type="match status" value="1"/>
</dbReference>
<feature type="coiled-coil region" evidence="5">
    <location>
        <begin position="192"/>
        <end position="290"/>
    </location>
</feature>
<evidence type="ECO:0000256" key="1">
    <source>
        <dbReference type="ARBA" id="ARBA00004370"/>
    </source>
</evidence>
<feature type="domain" description="SOGA coiled-coil" evidence="6">
    <location>
        <begin position="248"/>
        <end position="361"/>
    </location>
</feature>
<keyword evidence="3 5" id="KW-0175">Coiled coil</keyword>
<protein>
    <recommendedName>
        <fullName evidence="6">SOGA coiled-coil domain-containing protein</fullName>
    </recommendedName>
</protein>
<sequence length="406" mass="45254">QPFSICCQSPAEAAELRVGPNSSGANTDRIDGSIIRGVLLIGLEPLIARLPADDLVSEWVWEWARLKAPQREIENKVVRKWPSPTAPSTEHHFQNVQRFLLRCKRASRFMLFFPSVLSLQEDNSDLKCQLHFAKEELALMCKKLTKLVKDSEAMKEELAKYRSLYGDVNTSLTVEEVADSPHTREAEVRVHLKLVEEEANLLSRRIVELEVENRGLRAEMDEMKGTQGAGLGLTGGAVVLGGGASSENVMELQRHLQFVEEEAELLRRSLIEMEEQNKLLMNEINRYKSEFPPATSALSSESLMSLSDGLLNDSHSHSVQDGAVLISTDTPTPEEELRLARLQIGEMSGKVKKLQYENRVLLSNLQRCDLASYHAPSSSSSSSLRLALETDAEAGDSAECLPLRYV</sequence>
<gene>
    <name evidence="7" type="ORF">GOODEAATRI_025905</name>
</gene>
<evidence type="ECO:0000313" key="7">
    <source>
        <dbReference type="EMBL" id="MEQ2163013.1"/>
    </source>
</evidence>
<dbReference type="InterPro" id="IPR049885">
    <property type="entry name" value="MTCL1-3"/>
</dbReference>
<evidence type="ECO:0000256" key="5">
    <source>
        <dbReference type="SAM" id="Coils"/>
    </source>
</evidence>